<reference evidence="1 2" key="1">
    <citation type="journal article" date="2019" name="Int. J. Syst. Evol. Microbiol.">
        <title>The Global Catalogue of Microorganisms (GCM) 10K type strain sequencing project: providing services to taxonomists for standard genome sequencing and annotation.</title>
        <authorList>
            <consortium name="The Broad Institute Genomics Platform"/>
            <consortium name="The Broad Institute Genome Sequencing Center for Infectious Disease"/>
            <person name="Wu L."/>
            <person name="Ma J."/>
        </authorList>
    </citation>
    <scope>NUCLEOTIDE SEQUENCE [LARGE SCALE GENOMIC DNA]</scope>
    <source>
        <strain evidence="1 2">CGMCC 1.12553</strain>
    </source>
</reference>
<dbReference type="AlphaFoldDB" id="A0ABD5PC78"/>
<gene>
    <name evidence="1" type="ORF">ACFO0N_11225</name>
</gene>
<protein>
    <recommendedName>
        <fullName evidence="3">DUF2283 domain-containing protein</fullName>
    </recommendedName>
</protein>
<keyword evidence="2" id="KW-1185">Reference proteome</keyword>
<dbReference type="EMBL" id="JBHSDS010000006">
    <property type="protein sequence ID" value="MFC4358511.1"/>
    <property type="molecule type" value="Genomic_DNA"/>
</dbReference>
<organism evidence="1 2">
    <name type="scientific">Halobium salinum</name>
    <dbReference type="NCBI Taxonomy" id="1364940"/>
    <lineage>
        <taxon>Archaea</taxon>
        <taxon>Methanobacteriati</taxon>
        <taxon>Methanobacteriota</taxon>
        <taxon>Stenosarchaea group</taxon>
        <taxon>Halobacteria</taxon>
        <taxon>Halobacteriales</taxon>
        <taxon>Haloferacaceae</taxon>
        <taxon>Halobium</taxon>
    </lineage>
</organism>
<sequence>MKVTYRTADDRERTVRCDAYEEFETELVCYDAEDEPIATIPRERVVSVLAESY</sequence>
<proteinExistence type="predicted"/>
<dbReference type="Proteomes" id="UP001595921">
    <property type="component" value="Unassembled WGS sequence"/>
</dbReference>
<evidence type="ECO:0000313" key="1">
    <source>
        <dbReference type="EMBL" id="MFC4358511.1"/>
    </source>
</evidence>
<name>A0ABD5PC78_9EURY</name>
<dbReference type="RefSeq" id="WP_267623742.1">
    <property type="nucleotide sequence ID" value="NZ_JAODIW010000008.1"/>
</dbReference>
<evidence type="ECO:0000313" key="2">
    <source>
        <dbReference type="Proteomes" id="UP001595921"/>
    </source>
</evidence>
<evidence type="ECO:0008006" key="3">
    <source>
        <dbReference type="Google" id="ProtNLM"/>
    </source>
</evidence>
<accession>A0ABD5PC78</accession>
<comment type="caution">
    <text evidence="1">The sequence shown here is derived from an EMBL/GenBank/DDBJ whole genome shotgun (WGS) entry which is preliminary data.</text>
</comment>